<organism evidence="9 10">
    <name type="scientific">Arcticibacter pallidicorallinus</name>
    <dbReference type="NCBI Taxonomy" id="1259464"/>
    <lineage>
        <taxon>Bacteria</taxon>
        <taxon>Pseudomonadati</taxon>
        <taxon>Bacteroidota</taxon>
        <taxon>Sphingobacteriia</taxon>
        <taxon>Sphingobacteriales</taxon>
        <taxon>Sphingobacteriaceae</taxon>
        <taxon>Arcticibacter</taxon>
    </lineage>
</organism>
<keyword evidence="3" id="KW-1134">Transmembrane beta strand</keyword>
<dbReference type="EMBL" id="PVTH01000004">
    <property type="protein sequence ID" value="PRY53344.1"/>
    <property type="molecule type" value="Genomic_DNA"/>
</dbReference>
<evidence type="ECO:0000256" key="3">
    <source>
        <dbReference type="ARBA" id="ARBA00022452"/>
    </source>
</evidence>
<keyword evidence="2" id="KW-0813">Transport</keyword>
<dbReference type="Gene3D" id="2.60.40.1120">
    <property type="entry name" value="Carboxypeptidase-like, regulatory domain"/>
    <property type="match status" value="1"/>
</dbReference>
<dbReference type="SUPFAM" id="SSF49464">
    <property type="entry name" value="Carboxypeptidase regulatory domain-like"/>
    <property type="match status" value="1"/>
</dbReference>
<proteinExistence type="predicted"/>
<dbReference type="OrthoDB" id="9768147at2"/>
<feature type="signal peptide" evidence="7">
    <location>
        <begin position="1"/>
        <end position="20"/>
    </location>
</feature>
<evidence type="ECO:0000256" key="5">
    <source>
        <dbReference type="ARBA" id="ARBA00023136"/>
    </source>
</evidence>
<dbReference type="Proteomes" id="UP000238034">
    <property type="component" value="Unassembled WGS sequence"/>
</dbReference>
<keyword evidence="5" id="KW-0472">Membrane</keyword>
<reference evidence="9 10" key="1">
    <citation type="submission" date="2018-03" db="EMBL/GenBank/DDBJ databases">
        <title>Genomic Encyclopedia of Type Strains, Phase III (KMG-III): the genomes of soil and plant-associated and newly described type strains.</title>
        <authorList>
            <person name="Whitman W."/>
        </authorList>
    </citation>
    <scope>NUCLEOTIDE SEQUENCE [LARGE SCALE GENOMIC DNA]</scope>
    <source>
        <strain evidence="9 10">CGMCC 1.9313</strain>
    </source>
</reference>
<keyword evidence="4" id="KW-0812">Transmembrane</keyword>
<evidence type="ECO:0000256" key="4">
    <source>
        <dbReference type="ARBA" id="ARBA00022692"/>
    </source>
</evidence>
<comment type="caution">
    <text evidence="9">The sequence shown here is derived from an EMBL/GenBank/DDBJ whole genome shotgun (WGS) entry which is preliminary data.</text>
</comment>
<dbReference type="RefSeq" id="WP_106292906.1">
    <property type="nucleotide sequence ID" value="NZ_PVTH01000004.1"/>
</dbReference>
<evidence type="ECO:0000313" key="9">
    <source>
        <dbReference type="EMBL" id="PRY53344.1"/>
    </source>
</evidence>
<comment type="subcellular location">
    <subcellularLocation>
        <location evidence="1">Cell outer membrane</location>
        <topology evidence="1">Multi-pass membrane protein</topology>
    </subcellularLocation>
</comment>
<gene>
    <name evidence="9" type="ORF">B0I27_104355</name>
</gene>
<evidence type="ECO:0000256" key="1">
    <source>
        <dbReference type="ARBA" id="ARBA00004571"/>
    </source>
</evidence>
<evidence type="ECO:0000256" key="2">
    <source>
        <dbReference type="ARBA" id="ARBA00022448"/>
    </source>
</evidence>
<dbReference type="SUPFAM" id="SSF56935">
    <property type="entry name" value="Porins"/>
    <property type="match status" value="1"/>
</dbReference>
<dbReference type="Gene3D" id="2.170.130.10">
    <property type="entry name" value="TonB-dependent receptor, plug domain"/>
    <property type="match status" value="1"/>
</dbReference>
<sequence>MKKFLLFTLVALLGFASVKAQVTTSSLTGTVKDAKGEPLIGATVKAVHGPTGTQYGASTNSEGRVSISNMRIGGPYTIRISFLGLNSESLSNAYLKLGEPFSFDVTLKGEGSELQEVVVTGKVDPLLNSRRTGASTTISKDQLESLPSVGRSLSDFTRLTPQSSGSGYGFGGASYKYTNITVDGATNTNLFGLSGPAPGAKAGAQPISLDAIQEVQVVLAPYDVVYGNFTGAGVNAVTRSGTNQVEGSAYFFVRNQDLEGKNPVTNKRYDNFHQYQYGVRVGGPLIENKLFYFVNAEQTKQDNPSTYNVGDAGAAISRTTADRIASIANGYGYNVGSYTGANPQSTNSDKLFARLDWNINDKHQLMVRHNYISGYTDKLTRSATEFHFSNNGQSQKSTQNITAIELRSAFSSGWSNNLILGHTSIKDKAQTKGELFPMVTINNIDGISGNRAVIGSQNNNVANELDQTIFEVTNNVKFLSGNHSFTFGTHNEFYKFRNLFMSNLYGNWTFNNIDDFEAGRALSMSSNYSLLPGGELPQAKFGAGQLAFYAQDEYTFSDRLKVTGGLRVDIPLIFDTPAANADVEAAFPGQRTDRKAKSSLMFSPRVGFNYAANAERSLQFRGGFGIFTGRVPFVWVGNQFTNAGTTQGSISAANPDRFIADPYNQSAVTINGQPQAGKVSSRATINLIDEDFKFSQVMRVNLASDFRLPGEITATLEGIYSKTLNNILFQDLNIEQNGTLNPALTGGADNRPVYKAQVNSKFTNVMYLTNTDKGYTYSLTAQLQKAFAMGLNANFGYTYGQARDVTSGTGDVAFSTWRFNQISGDPNNPGLAISSYEIRHRLVGGLNYRVNYGKDNLYGTTFSLFYSGFSGTPFTYLYGNDLNGDTNNQSGNDLIFVPANASQIKFSGDAAAQAAQWEALEAFINGDSYLRTRKGDYAERNGARTPWSHNFDLRILQDVGTAFGSTKNRLQISADISNVGNLLKKTWGRQYFVSNQASSLISYNNGAYSFRAPTTGKAYQVDAISSTWQMQLGVRYLFN</sequence>
<dbReference type="Pfam" id="PF25183">
    <property type="entry name" value="OMP_b-brl_4"/>
    <property type="match status" value="2"/>
</dbReference>
<feature type="domain" description="TonB-dependent transporter Oar-like beta-barrel" evidence="8">
    <location>
        <begin position="335"/>
        <end position="981"/>
    </location>
</feature>
<dbReference type="PANTHER" id="PTHR30069:SF46">
    <property type="entry name" value="OAR PROTEIN"/>
    <property type="match status" value="1"/>
</dbReference>
<evidence type="ECO:0000256" key="7">
    <source>
        <dbReference type="SAM" id="SignalP"/>
    </source>
</evidence>
<evidence type="ECO:0000259" key="8">
    <source>
        <dbReference type="Pfam" id="PF25183"/>
    </source>
</evidence>
<dbReference type="GO" id="GO:0044718">
    <property type="term" value="P:siderophore transmembrane transport"/>
    <property type="evidence" value="ECO:0007669"/>
    <property type="project" value="TreeGrafter"/>
</dbReference>
<feature type="chain" id="PRO_5015467914" evidence="7">
    <location>
        <begin position="21"/>
        <end position="1039"/>
    </location>
</feature>
<evidence type="ECO:0000256" key="6">
    <source>
        <dbReference type="ARBA" id="ARBA00023237"/>
    </source>
</evidence>
<dbReference type="InterPro" id="IPR008969">
    <property type="entry name" value="CarboxyPept-like_regulatory"/>
</dbReference>
<dbReference type="GO" id="GO:0015344">
    <property type="term" value="F:siderophore uptake transmembrane transporter activity"/>
    <property type="evidence" value="ECO:0007669"/>
    <property type="project" value="TreeGrafter"/>
</dbReference>
<dbReference type="InterPro" id="IPR039426">
    <property type="entry name" value="TonB-dep_rcpt-like"/>
</dbReference>
<keyword evidence="10" id="KW-1185">Reference proteome</keyword>
<dbReference type="PANTHER" id="PTHR30069">
    <property type="entry name" value="TONB-DEPENDENT OUTER MEMBRANE RECEPTOR"/>
    <property type="match status" value="1"/>
</dbReference>
<protein>
    <submittedName>
        <fullName evidence="9">TonB-dependent receptor-like protein</fullName>
    </submittedName>
</protein>
<evidence type="ECO:0000313" key="10">
    <source>
        <dbReference type="Proteomes" id="UP000238034"/>
    </source>
</evidence>
<keyword evidence="6" id="KW-0998">Cell outer membrane</keyword>
<dbReference type="GO" id="GO:0009279">
    <property type="term" value="C:cell outer membrane"/>
    <property type="evidence" value="ECO:0007669"/>
    <property type="project" value="UniProtKB-SubCell"/>
</dbReference>
<accession>A0A2T0U614</accession>
<dbReference type="Pfam" id="PF13620">
    <property type="entry name" value="CarboxypepD_reg"/>
    <property type="match status" value="1"/>
</dbReference>
<keyword evidence="7" id="KW-0732">Signal</keyword>
<feature type="domain" description="TonB-dependent transporter Oar-like beta-barrel" evidence="8">
    <location>
        <begin position="237"/>
        <end position="308"/>
    </location>
</feature>
<dbReference type="InterPro" id="IPR057601">
    <property type="entry name" value="Oar-like_b-barrel"/>
</dbReference>
<dbReference type="InterPro" id="IPR036942">
    <property type="entry name" value="Beta-barrel_TonB_sf"/>
</dbReference>
<dbReference type="AlphaFoldDB" id="A0A2T0U614"/>
<name>A0A2T0U614_9SPHI</name>
<dbReference type="Gene3D" id="2.40.170.20">
    <property type="entry name" value="TonB-dependent receptor, beta-barrel domain"/>
    <property type="match status" value="1"/>
</dbReference>
<keyword evidence="9" id="KW-0675">Receptor</keyword>
<dbReference type="InterPro" id="IPR037066">
    <property type="entry name" value="Plug_dom_sf"/>
</dbReference>